<dbReference type="Proteomes" id="UP000233200">
    <property type="component" value="Unplaced"/>
</dbReference>
<dbReference type="AlphaFoldDB" id="A0A2K6NQD3"/>
<reference evidence="1" key="1">
    <citation type="submission" date="2025-08" db="UniProtKB">
        <authorList>
            <consortium name="Ensembl"/>
        </authorList>
    </citation>
    <scope>IDENTIFICATION</scope>
</reference>
<dbReference type="Ensembl" id="ENSRROT00000028477.1">
    <property type="protein sequence ID" value="ENSRROP00000006478.1"/>
    <property type="gene ID" value="ENSRROG00000025568.1"/>
</dbReference>
<organism evidence="1 2">
    <name type="scientific">Rhinopithecus roxellana</name>
    <name type="common">Golden snub-nosed monkey</name>
    <name type="synonym">Pygathrix roxellana</name>
    <dbReference type="NCBI Taxonomy" id="61622"/>
    <lineage>
        <taxon>Eukaryota</taxon>
        <taxon>Metazoa</taxon>
        <taxon>Chordata</taxon>
        <taxon>Craniata</taxon>
        <taxon>Vertebrata</taxon>
        <taxon>Euteleostomi</taxon>
        <taxon>Mammalia</taxon>
        <taxon>Eutheria</taxon>
        <taxon>Euarchontoglires</taxon>
        <taxon>Primates</taxon>
        <taxon>Haplorrhini</taxon>
        <taxon>Catarrhini</taxon>
        <taxon>Cercopithecidae</taxon>
        <taxon>Colobinae</taxon>
        <taxon>Rhinopithecus</taxon>
    </lineage>
</organism>
<keyword evidence="2" id="KW-1185">Reference proteome</keyword>
<proteinExistence type="predicted"/>
<protein>
    <submittedName>
        <fullName evidence="1">Uncharacterized protein</fullName>
    </submittedName>
</protein>
<dbReference type="GeneTree" id="ENSGT00910000147192"/>
<evidence type="ECO:0000313" key="2">
    <source>
        <dbReference type="Proteomes" id="UP000233200"/>
    </source>
</evidence>
<evidence type="ECO:0000313" key="1">
    <source>
        <dbReference type="Ensembl" id="ENSRROP00000006478.1"/>
    </source>
</evidence>
<reference evidence="1" key="2">
    <citation type="submission" date="2025-09" db="UniProtKB">
        <authorList>
            <consortium name="Ensembl"/>
        </authorList>
    </citation>
    <scope>IDENTIFICATION</scope>
</reference>
<accession>A0A2K6NQD3</accession>
<name>A0A2K6NQD3_RHIRO</name>
<sequence>IYHRCNNSGLHKTNQFFSLENLSWHDDFACNVVKGPSTVCLVALPSQECGLTCMIQNGVPKGRHTTCASVAQSKSYLHRVLAHTLLARALVQGRLGVVAQPCVQVKTRDCMSTEPG</sequence>
<dbReference type="OMA" id="CMIQNGV"/>